<keyword evidence="2" id="KW-1185">Reference proteome</keyword>
<evidence type="ECO:0000313" key="2">
    <source>
        <dbReference type="Proteomes" id="UP001165060"/>
    </source>
</evidence>
<gene>
    <name evidence="1" type="ORF">TeGR_g10173</name>
</gene>
<comment type="caution">
    <text evidence="1">The sequence shown here is derived from an EMBL/GenBank/DDBJ whole genome shotgun (WGS) entry which is preliminary data.</text>
</comment>
<sequence>MDSASLLSWLSSSLPTPPSQSQLMSGSALAQLLDLLGLTTSLESTLEPNDARGRLNNFHRIGLELERATGRGLAPDEIALIMAGDRATVLERAVRPLQALCAATPALAARLAADAPQSSSPPALSDPASAEALVSLQALLDSSPSSLPASSLPHLSSLLDRSSYLVSVLGRSPEERRATVPAVLRVVSAGLAGGNYQVAKKSAQ</sequence>
<proteinExistence type="predicted"/>
<dbReference type="Proteomes" id="UP001165060">
    <property type="component" value="Unassembled WGS sequence"/>
</dbReference>
<dbReference type="EMBL" id="BRYB01006744">
    <property type="protein sequence ID" value="GMI56145.1"/>
    <property type="molecule type" value="Genomic_DNA"/>
</dbReference>
<organism evidence="1 2">
    <name type="scientific">Tetraparma gracilis</name>
    <dbReference type="NCBI Taxonomy" id="2962635"/>
    <lineage>
        <taxon>Eukaryota</taxon>
        <taxon>Sar</taxon>
        <taxon>Stramenopiles</taxon>
        <taxon>Ochrophyta</taxon>
        <taxon>Bolidophyceae</taxon>
        <taxon>Parmales</taxon>
        <taxon>Triparmaceae</taxon>
        <taxon>Tetraparma</taxon>
    </lineage>
</organism>
<accession>A0ABQ6NDV9</accession>
<evidence type="ECO:0000313" key="1">
    <source>
        <dbReference type="EMBL" id="GMI56145.1"/>
    </source>
</evidence>
<protein>
    <submittedName>
        <fullName evidence="1">Uncharacterized protein</fullName>
    </submittedName>
</protein>
<feature type="non-terminal residue" evidence="1">
    <location>
        <position position="204"/>
    </location>
</feature>
<name>A0ABQ6NDV9_9STRA</name>
<reference evidence="1 2" key="1">
    <citation type="journal article" date="2023" name="Commun. Biol.">
        <title>Genome analysis of Parmales, the sister group of diatoms, reveals the evolutionary specialization of diatoms from phago-mixotrophs to photoautotrophs.</title>
        <authorList>
            <person name="Ban H."/>
            <person name="Sato S."/>
            <person name="Yoshikawa S."/>
            <person name="Yamada K."/>
            <person name="Nakamura Y."/>
            <person name="Ichinomiya M."/>
            <person name="Sato N."/>
            <person name="Blanc-Mathieu R."/>
            <person name="Endo H."/>
            <person name="Kuwata A."/>
            <person name="Ogata H."/>
        </authorList>
    </citation>
    <scope>NUCLEOTIDE SEQUENCE [LARGE SCALE GENOMIC DNA]</scope>
</reference>